<accession>A0A5S3P7J5</accession>
<name>A0A5S3P7J5_9SPHN</name>
<evidence type="ECO:0000256" key="18">
    <source>
        <dbReference type="ARBA" id="ARBA00023228"/>
    </source>
</evidence>
<feature type="signal peptide" evidence="21">
    <location>
        <begin position="1"/>
        <end position="21"/>
    </location>
</feature>
<dbReference type="GO" id="GO:0005576">
    <property type="term" value="C:extracellular region"/>
    <property type="evidence" value="ECO:0007669"/>
    <property type="project" value="UniProtKB-SubCell"/>
</dbReference>
<dbReference type="GO" id="GO:0046872">
    <property type="term" value="F:metal ion binding"/>
    <property type="evidence" value="ECO:0007669"/>
    <property type="project" value="UniProtKB-KW"/>
</dbReference>
<dbReference type="Gene3D" id="3.50.30.30">
    <property type="match status" value="1"/>
</dbReference>
<evidence type="ECO:0000256" key="21">
    <source>
        <dbReference type="SAM" id="SignalP"/>
    </source>
</evidence>
<evidence type="ECO:0000256" key="2">
    <source>
        <dbReference type="ARBA" id="ARBA00004371"/>
    </source>
</evidence>
<evidence type="ECO:0000256" key="16">
    <source>
        <dbReference type="ARBA" id="ARBA00023145"/>
    </source>
</evidence>
<dbReference type="PANTHER" id="PTHR12053:SF3">
    <property type="entry name" value="CARBOXYPEPTIDASE Q"/>
    <property type="match status" value="1"/>
</dbReference>
<dbReference type="PANTHER" id="PTHR12053">
    <property type="entry name" value="PROTEASE FAMILY M28 PLASMA GLUTAMATE CARBOXYPEPTIDASE-RELATED"/>
    <property type="match status" value="1"/>
</dbReference>
<comment type="caution">
    <text evidence="23">The sequence shown here is derived from an EMBL/GenBank/DDBJ whole genome shotgun (WGS) entry which is preliminary data.</text>
</comment>
<evidence type="ECO:0000256" key="8">
    <source>
        <dbReference type="ARBA" id="ARBA00022670"/>
    </source>
</evidence>
<dbReference type="AlphaFoldDB" id="A0A5S3P7J5"/>
<keyword evidence="24" id="KW-1185">Reference proteome</keyword>
<dbReference type="InterPro" id="IPR007484">
    <property type="entry name" value="Peptidase_M28"/>
</dbReference>
<evidence type="ECO:0000256" key="20">
    <source>
        <dbReference type="ARBA" id="ARBA00033328"/>
    </source>
</evidence>
<organism evidence="23 24">
    <name type="scientific">Qipengyuania marisflavi</name>
    <dbReference type="NCBI Taxonomy" id="2486356"/>
    <lineage>
        <taxon>Bacteria</taxon>
        <taxon>Pseudomonadati</taxon>
        <taxon>Pseudomonadota</taxon>
        <taxon>Alphaproteobacteria</taxon>
        <taxon>Sphingomonadales</taxon>
        <taxon>Erythrobacteraceae</taxon>
        <taxon>Qipengyuania</taxon>
    </lineage>
</organism>
<evidence type="ECO:0000256" key="14">
    <source>
        <dbReference type="ARBA" id="ARBA00023034"/>
    </source>
</evidence>
<keyword evidence="15" id="KW-0482">Metalloprotease</keyword>
<feature type="domain" description="Peptidase M28" evidence="22">
    <location>
        <begin position="255"/>
        <end position="441"/>
    </location>
</feature>
<evidence type="ECO:0000256" key="11">
    <source>
        <dbReference type="ARBA" id="ARBA00022801"/>
    </source>
</evidence>
<evidence type="ECO:0000259" key="22">
    <source>
        <dbReference type="Pfam" id="PF04389"/>
    </source>
</evidence>
<dbReference type="GO" id="GO:0006508">
    <property type="term" value="P:proteolysis"/>
    <property type="evidence" value="ECO:0007669"/>
    <property type="project" value="UniProtKB-KW"/>
</dbReference>
<comment type="subcellular location">
    <subcellularLocation>
        <location evidence="1">Endoplasmic reticulum</location>
    </subcellularLocation>
    <subcellularLocation>
        <location evidence="3">Golgi apparatus</location>
    </subcellularLocation>
    <subcellularLocation>
        <location evidence="2">Lysosome</location>
    </subcellularLocation>
    <subcellularLocation>
        <location evidence="4">Secreted</location>
    </subcellularLocation>
</comment>
<dbReference type="Gene3D" id="3.40.630.10">
    <property type="entry name" value="Zn peptidases"/>
    <property type="match status" value="1"/>
</dbReference>
<keyword evidence="11 23" id="KW-0378">Hydrolase</keyword>
<keyword evidence="18" id="KW-0458">Lysosome</keyword>
<protein>
    <recommendedName>
        <fullName evidence="5">Carboxypeptidase Q</fullName>
    </recommendedName>
    <alternativeName>
        <fullName evidence="20">Plasma glutamate carboxypeptidase</fullName>
    </alternativeName>
</protein>
<keyword evidence="14" id="KW-0333">Golgi apparatus</keyword>
<dbReference type="Pfam" id="PF04389">
    <property type="entry name" value="Peptidase_M28"/>
    <property type="match status" value="1"/>
</dbReference>
<evidence type="ECO:0000256" key="7">
    <source>
        <dbReference type="ARBA" id="ARBA00022645"/>
    </source>
</evidence>
<keyword evidence="6" id="KW-0964">Secreted</keyword>
<comment type="subunit">
    <text evidence="19">Homodimer. The monomeric form is inactive while the homodimer is active.</text>
</comment>
<dbReference type="OrthoDB" id="9769665at2"/>
<sequence>MIKTPVALAALSLLASTPALSATPAEQSADQALSGDTIAWDFLEGITTEVGHRQAGTEAETRGRVWAMKWLRANGFANVADEAFMMQTWVRGEEEAAIVAPFAQPMIITALGNTASTGADGVTAEVVYFPSYADLQAAPAGSLQGKIAFISHYMRRTQDGSGYGFAGPARWTGPGLAASKGALATVIRSIGTEDHRTPHTGGTAFPDGVAATPAGALSNPDADNLERMFARAGGKPITMHLTLTPRWLGETQSGNVVGEIVGRNPSLPPLLLACHLDSWDLGTGAFDDAAGCAIIAAAAKWATKNGQPLRTIRLLFAGAEETGLWGSKAYAAAHQDEPFMVGLESDFGADRIWRIDSNFTKTTPDLYGQLAAAVARFGVAPSTTPASGGADLNVMREQQGALVDLQQDGTRYFDLHHTPDDTLDKVDPVQLRQNVAVWAATVAVLANHPDAIVVD</sequence>
<keyword evidence="10 21" id="KW-0732">Signal</keyword>
<evidence type="ECO:0000313" key="24">
    <source>
        <dbReference type="Proteomes" id="UP000309668"/>
    </source>
</evidence>
<dbReference type="GO" id="GO:0004180">
    <property type="term" value="F:carboxypeptidase activity"/>
    <property type="evidence" value="ECO:0007669"/>
    <property type="project" value="UniProtKB-KW"/>
</dbReference>
<proteinExistence type="predicted"/>
<keyword evidence="12" id="KW-0256">Endoplasmic reticulum</keyword>
<evidence type="ECO:0000256" key="13">
    <source>
        <dbReference type="ARBA" id="ARBA00022833"/>
    </source>
</evidence>
<feature type="chain" id="PRO_5024327133" description="Carboxypeptidase Q" evidence="21">
    <location>
        <begin position="22"/>
        <end position="455"/>
    </location>
</feature>
<evidence type="ECO:0000256" key="19">
    <source>
        <dbReference type="ARBA" id="ARBA00025833"/>
    </source>
</evidence>
<keyword evidence="17" id="KW-0325">Glycoprotein</keyword>
<keyword evidence="9" id="KW-0479">Metal-binding</keyword>
<dbReference type="InterPro" id="IPR039866">
    <property type="entry name" value="CPQ"/>
</dbReference>
<dbReference type="SUPFAM" id="SSF53187">
    <property type="entry name" value="Zn-dependent exopeptidases"/>
    <property type="match status" value="1"/>
</dbReference>
<evidence type="ECO:0000256" key="12">
    <source>
        <dbReference type="ARBA" id="ARBA00022824"/>
    </source>
</evidence>
<evidence type="ECO:0000313" key="23">
    <source>
        <dbReference type="EMBL" id="TMM49002.1"/>
    </source>
</evidence>
<keyword evidence="8" id="KW-0645">Protease</keyword>
<evidence type="ECO:0000256" key="9">
    <source>
        <dbReference type="ARBA" id="ARBA00022723"/>
    </source>
</evidence>
<keyword evidence="16" id="KW-0865">Zymogen</keyword>
<keyword evidence="7" id="KW-0121">Carboxypeptidase</keyword>
<dbReference type="Proteomes" id="UP000309668">
    <property type="component" value="Unassembled WGS sequence"/>
</dbReference>
<evidence type="ECO:0000256" key="4">
    <source>
        <dbReference type="ARBA" id="ARBA00004613"/>
    </source>
</evidence>
<evidence type="ECO:0000256" key="15">
    <source>
        <dbReference type="ARBA" id="ARBA00023049"/>
    </source>
</evidence>
<evidence type="ECO:0000256" key="1">
    <source>
        <dbReference type="ARBA" id="ARBA00004240"/>
    </source>
</evidence>
<dbReference type="GO" id="GO:0070573">
    <property type="term" value="F:metallodipeptidase activity"/>
    <property type="evidence" value="ECO:0007669"/>
    <property type="project" value="InterPro"/>
</dbReference>
<evidence type="ECO:0000256" key="17">
    <source>
        <dbReference type="ARBA" id="ARBA00023180"/>
    </source>
</evidence>
<evidence type="ECO:0000256" key="5">
    <source>
        <dbReference type="ARBA" id="ARBA00014116"/>
    </source>
</evidence>
<evidence type="ECO:0000256" key="10">
    <source>
        <dbReference type="ARBA" id="ARBA00022729"/>
    </source>
</evidence>
<dbReference type="GO" id="GO:0005764">
    <property type="term" value="C:lysosome"/>
    <property type="evidence" value="ECO:0007669"/>
    <property type="project" value="UniProtKB-SubCell"/>
</dbReference>
<dbReference type="EMBL" id="VCAO01000002">
    <property type="protein sequence ID" value="TMM49002.1"/>
    <property type="molecule type" value="Genomic_DNA"/>
</dbReference>
<evidence type="ECO:0000256" key="3">
    <source>
        <dbReference type="ARBA" id="ARBA00004555"/>
    </source>
</evidence>
<gene>
    <name evidence="23" type="ORF">FEV51_06395</name>
</gene>
<keyword evidence="13" id="KW-0862">Zinc</keyword>
<evidence type="ECO:0000256" key="6">
    <source>
        <dbReference type="ARBA" id="ARBA00022525"/>
    </source>
</evidence>
<reference evidence="23 24" key="1">
    <citation type="submission" date="2019-05" db="EMBL/GenBank/DDBJ databases">
        <title>Erythrobacter marisflavi sp. nov., isolated from isolated from water of an estuary environment.</title>
        <authorList>
            <person name="Yoon J.-H."/>
        </authorList>
    </citation>
    <scope>NUCLEOTIDE SEQUENCE [LARGE SCALE GENOMIC DNA]</scope>
    <source>
        <strain evidence="23 24">KEM-5</strain>
    </source>
</reference>
<dbReference type="RefSeq" id="WP_138617075.1">
    <property type="nucleotide sequence ID" value="NZ_VCAO01000002.1"/>
</dbReference>